<dbReference type="HOGENOM" id="CLU_2154817_0_0_6"/>
<organism evidence="1 2">
    <name type="scientific">Hahella chejuensis (strain KCTC 2396)</name>
    <dbReference type="NCBI Taxonomy" id="349521"/>
    <lineage>
        <taxon>Bacteria</taxon>
        <taxon>Pseudomonadati</taxon>
        <taxon>Pseudomonadota</taxon>
        <taxon>Gammaproteobacteria</taxon>
        <taxon>Oceanospirillales</taxon>
        <taxon>Hahellaceae</taxon>
        <taxon>Hahella</taxon>
    </lineage>
</organism>
<sequence>MILGVIQRFPGGHWTNEGKTMKGINDTIKAFMQHYAEEFKDSEVLLVLEKESIESENEANSVLNFLDSMCKKVQEDMESGVVVLNQKVHTTDAEKVCDVVEDYIEGLGYEF</sequence>
<keyword evidence="2" id="KW-1185">Reference proteome</keyword>
<dbReference type="Proteomes" id="UP000000238">
    <property type="component" value="Chromosome"/>
</dbReference>
<dbReference type="EMBL" id="CP000155">
    <property type="protein sequence ID" value="ABC29950.1"/>
    <property type="molecule type" value="Genomic_DNA"/>
</dbReference>
<evidence type="ECO:0000313" key="1">
    <source>
        <dbReference type="EMBL" id="ABC29950.1"/>
    </source>
</evidence>
<accession>Q2SHC4</accession>
<dbReference type="KEGG" id="hch:HCH_03187"/>
<gene>
    <name evidence="1" type="ordered locus">HCH_03187</name>
</gene>
<dbReference type="AlphaFoldDB" id="Q2SHC4"/>
<evidence type="ECO:0000313" key="2">
    <source>
        <dbReference type="Proteomes" id="UP000000238"/>
    </source>
</evidence>
<reference evidence="1 2" key="1">
    <citation type="journal article" date="2005" name="Nucleic Acids Res.">
        <title>Genomic blueprint of Hahella chejuensis, a marine microbe producing an algicidal agent.</title>
        <authorList>
            <person name="Jeong H."/>
            <person name="Yim J.H."/>
            <person name="Lee C."/>
            <person name="Choi S.-H."/>
            <person name="Park Y.K."/>
            <person name="Yoon S.H."/>
            <person name="Hur C.-G."/>
            <person name="Kang H.-Y."/>
            <person name="Kim D."/>
            <person name="Lee H.H."/>
            <person name="Park K.H."/>
            <person name="Park S.-H."/>
            <person name="Park H.-S."/>
            <person name="Lee H.K."/>
            <person name="Oh T.K."/>
            <person name="Kim J.F."/>
        </authorList>
    </citation>
    <scope>NUCLEOTIDE SEQUENCE [LARGE SCALE GENOMIC DNA]</scope>
    <source>
        <strain evidence="1 2">KCTC 2396</strain>
    </source>
</reference>
<name>Q2SHC4_HAHCH</name>
<protein>
    <submittedName>
        <fullName evidence="1">Uncharacterized protein</fullName>
    </submittedName>
</protein>
<proteinExistence type="predicted"/>